<evidence type="ECO:0000256" key="2">
    <source>
        <dbReference type="ARBA" id="ARBA00022553"/>
    </source>
</evidence>
<evidence type="ECO:0000256" key="5">
    <source>
        <dbReference type="ARBA" id="ARBA00022982"/>
    </source>
</evidence>
<dbReference type="GO" id="GO:0005886">
    <property type="term" value="C:plasma membrane"/>
    <property type="evidence" value="ECO:0007669"/>
    <property type="project" value="InterPro"/>
</dbReference>
<dbReference type="GO" id="GO:0009055">
    <property type="term" value="F:electron transfer activity"/>
    <property type="evidence" value="ECO:0007669"/>
    <property type="project" value="InterPro"/>
</dbReference>
<dbReference type="RefSeq" id="WP_002683960.1">
    <property type="nucleotide sequence ID" value="NZ_CM001795.1"/>
</dbReference>
<dbReference type="PANTHER" id="PTHR36118:SF1">
    <property type="entry name" value="ION-TRANSLOCATING OXIDOREDUCTASE COMPLEX SUBUNIT G"/>
    <property type="match status" value="1"/>
</dbReference>
<dbReference type="Gene3D" id="3.90.1010.20">
    <property type="match status" value="1"/>
</dbReference>
<dbReference type="EMBL" id="AGDV01000009">
    <property type="protein sequence ID" value="EMB34279.1"/>
    <property type="molecule type" value="Genomic_DNA"/>
</dbReference>
<reference evidence="7" key="1">
    <citation type="submission" date="2012-01" db="EMBL/GenBank/DDBJ databases">
        <title>The Genome Sequence of Treponema denticola H-22.</title>
        <authorList>
            <consortium name="The Broad Institute Genome Sequencing Platform"/>
            <person name="Earl A."/>
            <person name="Ward D."/>
            <person name="Feldgarden M."/>
            <person name="Gevers D."/>
            <person name="Blanton J.M."/>
            <person name="Fenno C.J."/>
            <person name="Baranova O.V."/>
            <person name="Mathney J."/>
            <person name="Dewhirst F.E."/>
            <person name="Izard J."/>
            <person name="Young S.K."/>
            <person name="Zeng Q."/>
            <person name="Gargeya S."/>
            <person name="Fitzgerald M."/>
            <person name="Haas B."/>
            <person name="Abouelleil A."/>
            <person name="Alvarado L."/>
            <person name="Arachchi H.M."/>
            <person name="Berlin A."/>
            <person name="Chapman S.B."/>
            <person name="Gearin G."/>
            <person name="Goldberg J."/>
            <person name="Griggs A."/>
            <person name="Gujja S."/>
            <person name="Hansen M."/>
            <person name="Heiman D."/>
            <person name="Howarth C."/>
            <person name="Larimer J."/>
            <person name="Lui A."/>
            <person name="MacDonald P.J.P."/>
            <person name="McCowen C."/>
            <person name="Montmayeur A."/>
            <person name="Murphy C."/>
            <person name="Neiman D."/>
            <person name="Pearson M."/>
            <person name="Priest M."/>
            <person name="Roberts A."/>
            <person name="Saif S."/>
            <person name="Shea T."/>
            <person name="Sisk P."/>
            <person name="Stolte C."/>
            <person name="Sykes S."/>
            <person name="Wortman J."/>
            <person name="Nusbaum C."/>
            <person name="Birren B."/>
        </authorList>
    </citation>
    <scope>NUCLEOTIDE SEQUENCE [LARGE SCALE GENOMIC DNA]</scope>
    <source>
        <strain evidence="7">H-22</strain>
    </source>
</reference>
<dbReference type="SMART" id="SM00900">
    <property type="entry name" value="FMN_bind"/>
    <property type="match status" value="1"/>
</dbReference>
<dbReference type="GO" id="GO:0010181">
    <property type="term" value="F:FMN binding"/>
    <property type="evidence" value="ECO:0007669"/>
    <property type="project" value="InterPro"/>
</dbReference>
<dbReference type="PANTHER" id="PTHR36118">
    <property type="entry name" value="ION-TRANSLOCATING OXIDOREDUCTASE COMPLEX SUBUNIT G"/>
    <property type="match status" value="1"/>
</dbReference>
<gene>
    <name evidence="7" type="ORF">HMPREF9726_01028</name>
</gene>
<evidence type="ECO:0000259" key="6">
    <source>
        <dbReference type="SMART" id="SM00900"/>
    </source>
</evidence>
<dbReference type="Proteomes" id="UP000011705">
    <property type="component" value="Chromosome"/>
</dbReference>
<comment type="caution">
    <text evidence="7">The sequence shown here is derived from an EMBL/GenBank/DDBJ whole genome shotgun (WGS) entry which is preliminary data.</text>
</comment>
<evidence type="ECO:0000256" key="3">
    <source>
        <dbReference type="ARBA" id="ARBA00022630"/>
    </source>
</evidence>
<dbReference type="InterPro" id="IPR007329">
    <property type="entry name" value="FMN-bd"/>
</dbReference>
<evidence type="ECO:0000256" key="4">
    <source>
        <dbReference type="ARBA" id="ARBA00022643"/>
    </source>
</evidence>
<feature type="domain" description="FMN-binding" evidence="6">
    <location>
        <begin position="39"/>
        <end position="113"/>
    </location>
</feature>
<keyword evidence="4" id="KW-0288">FMN</keyword>
<sequence>MKKIFFVLIIFTLSIFLFSCNVKNDEKIVSGVFEGKAEGLMGNISVRVVIEKNEIKNIDILEYADTPGYSDTVFEYLPKRVIEKDSTDVDLVAGATLTSKAFLEAVNDALKKAGLYVEKE</sequence>
<evidence type="ECO:0000313" key="7">
    <source>
        <dbReference type="EMBL" id="EMB34279.1"/>
    </source>
</evidence>
<dbReference type="GO" id="GO:0022900">
    <property type="term" value="P:electron transport chain"/>
    <property type="evidence" value="ECO:0007669"/>
    <property type="project" value="InterPro"/>
</dbReference>
<organism evidence="7">
    <name type="scientific">Treponema denticola H-22</name>
    <dbReference type="NCBI Taxonomy" id="999432"/>
    <lineage>
        <taxon>Bacteria</taxon>
        <taxon>Pseudomonadati</taxon>
        <taxon>Spirochaetota</taxon>
        <taxon>Spirochaetia</taxon>
        <taxon>Spirochaetales</taxon>
        <taxon>Treponemataceae</taxon>
        <taxon>Treponema</taxon>
    </lineage>
</organism>
<proteinExistence type="predicted"/>
<evidence type="ECO:0000256" key="1">
    <source>
        <dbReference type="ARBA" id="ARBA00022448"/>
    </source>
</evidence>
<name>A0A0E2E5X0_TREDN</name>
<accession>A0A0E2E5X0</accession>
<dbReference type="HOGENOM" id="CLU_096350_2_2_12"/>
<keyword evidence="5" id="KW-0249">Electron transport</keyword>
<dbReference type="InterPro" id="IPR010209">
    <property type="entry name" value="Ion_transpt_RnfG/RsxG"/>
</dbReference>
<dbReference type="PATRIC" id="fig|999432.5.peg.1069"/>
<dbReference type="PROSITE" id="PS51257">
    <property type="entry name" value="PROKAR_LIPOPROTEIN"/>
    <property type="match status" value="1"/>
</dbReference>
<keyword evidence="2" id="KW-0597">Phosphoprotein</keyword>
<dbReference type="AlphaFoldDB" id="A0A0E2E5X0"/>
<protein>
    <recommendedName>
        <fullName evidence="6">FMN-binding domain-containing protein</fullName>
    </recommendedName>
</protein>
<dbReference type="Pfam" id="PF04205">
    <property type="entry name" value="FMN_bind"/>
    <property type="match status" value="1"/>
</dbReference>
<keyword evidence="1" id="KW-0813">Transport</keyword>
<keyword evidence="3" id="KW-0285">Flavoprotein</keyword>